<dbReference type="InterPro" id="IPR052892">
    <property type="entry name" value="NA-targeting_endonuclease"/>
</dbReference>
<dbReference type="PANTHER" id="PTHR33877:SF2">
    <property type="entry name" value="OS07G0170200 PROTEIN"/>
    <property type="match status" value="1"/>
</dbReference>
<dbReference type="Proteomes" id="UP000183868">
    <property type="component" value="Chromosome"/>
</dbReference>
<dbReference type="Pfam" id="PF14279">
    <property type="entry name" value="HNH_5"/>
    <property type="match status" value="1"/>
</dbReference>
<dbReference type="EMBL" id="CM001402">
    <property type="protein sequence ID" value="EHO43191.1"/>
    <property type="molecule type" value="Genomic_DNA"/>
</dbReference>
<accession>H1XYC4</accession>
<dbReference type="InParanoid" id="H1XYC4"/>
<proteinExistence type="predicted"/>
<dbReference type="Gene3D" id="1.10.30.50">
    <property type="match status" value="1"/>
</dbReference>
<dbReference type="Proteomes" id="UP000004671">
    <property type="component" value="Chromosome"/>
</dbReference>
<dbReference type="InterPro" id="IPR003615">
    <property type="entry name" value="HNH_nuc"/>
</dbReference>
<evidence type="ECO:0000313" key="2">
    <source>
        <dbReference type="EMBL" id="APF19285.1"/>
    </source>
</evidence>
<sequence length="167" mass="19193">MLKRKVLVLNQNYEPMAISTVKRAIILLYAQKVEVVERYDGIIRSISASMPCPSVIRLHSYIRKPFREIPLNRKNIMKRDHHTCQYCGKNSRPMTIDHVIPKSFGGKDTWENLVAACLACNAKKGNRTPEMAGMKLLRTPKRPGHLFYLQVMAGKPHATWKPYLFIS</sequence>
<dbReference type="HOGENOM" id="CLU_099824_3_0_0"/>
<dbReference type="OrthoDB" id="9802901at2"/>
<keyword evidence="3" id="KW-0540">Nuclease</keyword>
<evidence type="ECO:0000313" key="5">
    <source>
        <dbReference type="Proteomes" id="UP000183868"/>
    </source>
</evidence>
<dbReference type="STRING" id="880073.Cabys_2536"/>
<name>H1XYC4_CALAY</name>
<keyword evidence="4" id="KW-1185">Reference proteome</keyword>
<dbReference type="PANTHER" id="PTHR33877">
    <property type="entry name" value="SLL1193 PROTEIN"/>
    <property type="match status" value="1"/>
</dbReference>
<reference evidence="2 5" key="2">
    <citation type="submission" date="2016-11" db="EMBL/GenBank/DDBJ databases">
        <title>Genomic analysis of Caldithrix abyssi and proposal of a novel bacterial phylum Caldithrichaeota.</title>
        <authorList>
            <person name="Kublanov I."/>
            <person name="Sigalova O."/>
            <person name="Gavrilov S."/>
            <person name="Lebedinsky A."/>
            <person name="Ivanova N."/>
            <person name="Daum C."/>
            <person name="Reddy T."/>
            <person name="Klenk H.P."/>
            <person name="Goker M."/>
            <person name="Reva O."/>
            <person name="Miroshnichenko M."/>
            <person name="Kyprides N."/>
            <person name="Woyke T."/>
            <person name="Gelfand M."/>
        </authorList>
    </citation>
    <scope>NUCLEOTIDE SEQUENCE [LARGE SCALE GENOMIC DNA]</scope>
    <source>
        <strain evidence="2 5">LF13</strain>
    </source>
</reference>
<evidence type="ECO:0000313" key="3">
    <source>
        <dbReference type="EMBL" id="EHO43191.1"/>
    </source>
</evidence>
<dbReference type="KEGG" id="caby:Cabys_2536"/>
<reference evidence="3 4" key="1">
    <citation type="submission" date="2011-09" db="EMBL/GenBank/DDBJ databases">
        <title>The permanent draft genome of Caldithrix abyssi DSM 13497.</title>
        <authorList>
            <consortium name="US DOE Joint Genome Institute (JGI-PGF)"/>
            <person name="Lucas S."/>
            <person name="Han J."/>
            <person name="Lapidus A."/>
            <person name="Bruce D."/>
            <person name="Goodwin L."/>
            <person name="Pitluck S."/>
            <person name="Peters L."/>
            <person name="Kyrpides N."/>
            <person name="Mavromatis K."/>
            <person name="Ivanova N."/>
            <person name="Mikhailova N."/>
            <person name="Chertkov O."/>
            <person name="Detter J.C."/>
            <person name="Tapia R."/>
            <person name="Han C."/>
            <person name="Land M."/>
            <person name="Hauser L."/>
            <person name="Markowitz V."/>
            <person name="Cheng J.-F."/>
            <person name="Hugenholtz P."/>
            <person name="Woyke T."/>
            <person name="Wu D."/>
            <person name="Spring S."/>
            <person name="Brambilla E."/>
            <person name="Klenk H.-P."/>
            <person name="Eisen J.A."/>
        </authorList>
    </citation>
    <scope>NUCLEOTIDE SEQUENCE [LARGE SCALE GENOMIC DNA]</scope>
    <source>
        <strain evidence="3 4">DSM 13497</strain>
    </source>
</reference>
<gene>
    <name evidence="2" type="ORF">Cabys_2536</name>
    <name evidence="3" type="ORF">Calab_3593</name>
</gene>
<dbReference type="SMART" id="SM00507">
    <property type="entry name" value="HNHc"/>
    <property type="match status" value="1"/>
</dbReference>
<dbReference type="InterPro" id="IPR029471">
    <property type="entry name" value="HNH_5"/>
</dbReference>
<dbReference type="AlphaFoldDB" id="H1XYC4"/>
<keyword evidence="3" id="KW-0255">Endonuclease</keyword>
<dbReference type="EMBL" id="CP018099">
    <property type="protein sequence ID" value="APF19285.1"/>
    <property type="molecule type" value="Genomic_DNA"/>
</dbReference>
<evidence type="ECO:0000259" key="1">
    <source>
        <dbReference type="SMART" id="SM00507"/>
    </source>
</evidence>
<dbReference type="GO" id="GO:0004519">
    <property type="term" value="F:endonuclease activity"/>
    <property type="evidence" value="ECO:0007669"/>
    <property type="project" value="UniProtKB-KW"/>
</dbReference>
<feature type="domain" description="HNH nuclease" evidence="1">
    <location>
        <begin position="71"/>
        <end position="122"/>
    </location>
</feature>
<dbReference type="eggNOG" id="COG1403">
    <property type="taxonomic scope" value="Bacteria"/>
</dbReference>
<evidence type="ECO:0000313" key="4">
    <source>
        <dbReference type="Proteomes" id="UP000004671"/>
    </source>
</evidence>
<organism evidence="3 4">
    <name type="scientific">Caldithrix abyssi DSM 13497</name>
    <dbReference type="NCBI Taxonomy" id="880073"/>
    <lineage>
        <taxon>Bacteria</taxon>
        <taxon>Pseudomonadati</taxon>
        <taxon>Calditrichota</taxon>
        <taxon>Calditrichia</taxon>
        <taxon>Calditrichales</taxon>
        <taxon>Calditrichaceae</taxon>
        <taxon>Caldithrix</taxon>
    </lineage>
</organism>
<keyword evidence="3" id="KW-0378">Hydrolase</keyword>
<dbReference type="CDD" id="cd00085">
    <property type="entry name" value="HNHc"/>
    <property type="match status" value="1"/>
</dbReference>
<dbReference type="PaxDb" id="880073-Calab_3593"/>
<protein>
    <submittedName>
        <fullName evidence="2">5-methylcytosine-specific restriction endonuclease McrA</fullName>
    </submittedName>
    <submittedName>
        <fullName evidence="3">HNH endonuclease</fullName>
    </submittedName>
</protein>
<dbReference type="RefSeq" id="WP_006930724.1">
    <property type="nucleotide sequence ID" value="NZ_CM001402.1"/>
</dbReference>